<dbReference type="PANTHER" id="PTHR22683">
    <property type="entry name" value="SPORULATION PROTEIN RELATED"/>
    <property type="match status" value="1"/>
</dbReference>
<dbReference type="InterPro" id="IPR027417">
    <property type="entry name" value="P-loop_NTPase"/>
</dbReference>
<name>A0A0D1IR17_BACIU</name>
<reference evidence="6 7" key="1">
    <citation type="submission" date="2014-12" db="EMBL/GenBank/DDBJ databases">
        <title>Comparative genome analysis of Bacillus coagulans HM-08, Clostridium butyricum HM-68, Bacillus subtilis HM-66 and Bacillus licheniformis BL-09.</title>
        <authorList>
            <person name="Zhang H."/>
        </authorList>
    </citation>
    <scope>NUCLEOTIDE SEQUENCE [LARGE SCALE GENOMIC DNA]</scope>
    <source>
        <strain evidence="6 7">HM-66</strain>
    </source>
</reference>
<keyword evidence="1 3" id="KW-0547">Nucleotide-binding</keyword>
<protein>
    <submittedName>
        <fullName evidence="6">DNA wielding protein</fullName>
    </submittedName>
</protein>
<proteinExistence type="predicted"/>
<evidence type="ECO:0000259" key="5">
    <source>
        <dbReference type="PROSITE" id="PS50901"/>
    </source>
</evidence>
<dbReference type="Gene3D" id="3.40.50.300">
    <property type="entry name" value="P-loop containing nucleotide triphosphate hydrolases"/>
    <property type="match status" value="1"/>
</dbReference>
<keyword evidence="4" id="KW-0812">Transmembrane</keyword>
<sequence length="490" mass="56329">MRKRKIKLNVRSVLSISGLKSMLWKYRGRRIRPYMRNNVKLAGAIIFVPVFLLSMFIFWREQLIHFDISRIIKHFEWNVPLIIKSVLCSLLIAVGSIAATYFLFFNSYKKILHRQKIAKMIFSNKFYEKENVKVRKLFSNETDSKEKITYFPRMYYRVKNNHIYIRIAMDMSRFQNRFLDLGKDLENGLFCDLVDKQMEEGFVCFKLLYDVKKNRISIDDAIAENGVLPLMKHISWQFDKLPHMLIAGGTGGGKTYFMLTIIKACVGLGADVRILDPKNADLADLEEVLPKKVYSQKNGILMCLRKSVDGMMERMDEMKKMPNYKTGENYAYLGLKPVFIFFDEYVAFMDLLDMKERNEALSYMKQLVLLGRQAGYFLVLGAQRPDAKYLADGIRDQFSFRVALGNMSDTGYGMMFGDVDKTFMEKDVKGRGYAYVGTGSILEFYSPIVPKGYDFMSSIKNALVGEETEIASSGVSDQTASVEGVSETNG</sequence>
<dbReference type="GO" id="GO:0003677">
    <property type="term" value="F:DNA binding"/>
    <property type="evidence" value="ECO:0007669"/>
    <property type="project" value="InterPro"/>
</dbReference>
<evidence type="ECO:0000256" key="2">
    <source>
        <dbReference type="ARBA" id="ARBA00022840"/>
    </source>
</evidence>
<evidence type="ECO:0000256" key="3">
    <source>
        <dbReference type="PROSITE-ProRule" id="PRU00289"/>
    </source>
</evidence>
<comment type="caution">
    <text evidence="6">The sequence shown here is derived from an EMBL/GenBank/DDBJ whole genome shotgun (WGS) entry which is preliminary data.</text>
</comment>
<keyword evidence="4" id="KW-1133">Transmembrane helix</keyword>
<keyword evidence="2 3" id="KW-0067">ATP-binding</keyword>
<feature type="transmembrane region" description="Helical" evidence="4">
    <location>
        <begin position="79"/>
        <end position="104"/>
    </location>
</feature>
<evidence type="ECO:0000313" key="7">
    <source>
        <dbReference type="Proteomes" id="UP000032247"/>
    </source>
</evidence>
<feature type="transmembrane region" description="Helical" evidence="4">
    <location>
        <begin position="39"/>
        <end position="59"/>
    </location>
</feature>
<evidence type="ECO:0000313" key="6">
    <source>
        <dbReference type="EMBL" id="KIU11833.1"/>
    </source>
</evidence>
<feature type="domain" description="FtsK" evidence="5">
    <location>
        <begin position="231"/>
        <end position="413"/>
    </location>
</feature>
<dbReference type="InterPro" id="IPR050206">
    <property type="entry name" value="FtsK/SpoIIIE/SftA"/>
</dbReference>
<dbReference type="AlphaFoldDB" id="A0A0D1IR17"/>
<keyword evidence="4" id="KW-0472">Membrane</keyword>
<evidence type="ECO:0000256" key="4">
    <source>
        <dbReference type="SAM" id="Phobius"/>
    </source>
</evidence>
<dbReference type="SUPFAM" id="SSF52540">
    <property type="entry name" value="P-loop containing nucleoside triphosphate hydrolases"/>
    <property type="match status" value="1"/>
</dbReference>
<accession>A0A0D1IR17</accession>
<dbReference type="EMBL" id="JXBC01000002">
    <property type="protein sequence ID" value="KIU11833.1"/>
    <property type="molecule type" value="Genomic_DNA"/>
</dbReference>
<gene>
    <name evidence="6" type="ORF">SC09_Contig19orf00080</name>
</gene>
<dbReference type="Proteomes" id="UP000032247">
    <property type="component" value="Unassembled WGS sequence"/>
</dbReference>
<dbReference type="InterPro" id="IPR002543">
    <property type="entry name" value="FtsK_dom"/>
</dbReference>
<dbReference type="PANTHER" id="PTHR22683:SF47">
    <property type="entry name" value="FTSK DOMAIN-CONTAINING PROTEIN YDCQ"/>
    <property type="match status" value="1"/>
</dbReference>
<dbReference type="PATRIC" id="fig|1423.173.peg.716"/>
<organism evidence="6 7">
    <name type="scientific">Bacillus subtilis</name>
    <dbReference type="NCBI Taxonomy" id="1423"/>
    <lineage>
        <taxon>Bacteria</taxon>
        <taxon>Bacillati</taxon>
        <taxon>Bacillota</taxon>
        <taxon>Bacilli</taxon>
        <taxon>Bacillales</taxon>
        <taxon>Bacillaceae</taxon>
        <taxon>Bacillus</taxon>
    </lineage>
</organism>
<dbReference type="PROSITE" id="PS50901">
    <property type="entry name" value="FTSK"/>
    <property type="match status" value="1"/>
</dbReference>
<dbReference type="GO" id="GO:0005524">
    <property type="term" value="F:ATP binding"/>
    <property type="evidence" value="ECO:0007669"/>
    <property type="project" value="UniProtKB-UniRule"/>
</dbReference>
<evidence type="ECO:0000256" key="1">
    <source>
        <dbReference type="ARBA" id="ARBA00022741"/>
    </source>
</evidence>
<feature type="binding site" evidence="3">
    <location>
        <begin position="248"/>
        <end position="255"/>
    </location>
    <ligand>
        <name>ATP</name>
        <dbReference type="ChEBI" id="CHEBI:30616"/>
    </ligand>
</feature>